<dbReference type="Pfam" id="PF14423">
    <property type="entry name" value="Imm5"/>
    <property type="match status" value="1"/>
</dbReference>
<protein>
    <recommendedName>
        <fullName evidence="1">Immunity protein Imm5 domain-containing protein</fullName>
    </recommendedName>
</protein>
<organism evidence="2 3">
    <name type="scientific">Asanoa iriomotensis</name>
    <dbReference type="NCBI Taxonomy" id="234613"/>
    <lineage>
        <taxon>Bacteria</taxon>
        <taxon>Bacillati</taxon>
        <taxon>Actinomycetota</taxon>
        <taxon>Actinomycetes</taxon>
        <taxon>Micromonosporales</taxon>
        <taxon>Micromonosporaceae</taxon>
        <taxon>Asanoa</taxon>
    </lineage>
</organism>
<comment type="caution">
    <text evidence="2">The sequence shown here is derived from an EMBL/GenBank/DDBJ whole genome shotgun (WGS) entry which is preliminary data.</text>
</comment>
<sequence>MWTGRFHDLLPFAAPVQEATSSRPELALTPDPIELDRLATLLDNRMRTAPDAFPAVAAGLACWATNRDLLRGHLTFPDGAEEGEVDSEDWEASYFASIALAGGAVWEKAADPTRRRAFWLWYLRDAVPASYAV</sequence>
<evidence type="ECO:0000313" key="2">
    <source>
        <dbReference type="EMBL" id="GIF56701.1"/>
    </source>
</evidence>
<name>A0ABQ4C1N1_9ACTN</name>
<feature type="domain" description="Immunity protein Imm5" evidence="1">
    <location>
        <begin position="79"/>
        <end position="128"/>
    </location>
</feature>
<dbReference type="EMBL" id="BONC01000016">
    <property type="protein sequence ID" value="GIF56701.1"/>
    <property type="molecule type" value="Genomic_DNA"/>
</dbReference>
<evidence type="ECO:0000313" key="3">
    <source>
        <dbReference type="Proteomes" id="UP000624325"/>
    </source>
</evidence>
<reference evidence="2 3" key="1">
    <citation type="submission" date="2021-01" db="EMBL/GenBank/DDBJ databases">
        <title>Whole genome shotgun sequence of Asanoa iriomotensis NBRC 100142.</title>
        <authorList>
            <person name="Komaki H."/>
            <person name="Tamura T."/>
        </authorList>
    </citation>
    <scope>NUCLEOTIDE SEQUENCE [LARGE SCALE GENOMIC DNA]</scope>
    <source>
        <strain evidence="2 3">NBRC 100142</strain>
    </source>
</reference>
<proteinExistence type="predicted"/>
<gene>
    <name evidence="2" type="ORF">Air01nite_27960</name>
</gene>
<keyword evidence="3" id="KW-1185">Reference proteome</keyword>
<accession>A0ABQ4C1N1</accession>
<evidence type="ECO:0000259" key="1">
    <source>
        <dbReference type="Pfam" id="PF14423"/>
    </source>
</evidence>
<dbReference type="Proteomes" id="UP000624325">
    <property type="component" value="Unassembled WGS sequence"/>
</dbReference>
<dbReference type="InterPro" id="IPR025675">
    <property type="entry name" value="Imm5"/>
</dbReference>